<name>A0A1F7RPP0_9BACT</name>
<evidence type="ECO:0000313" key="2">
    <source>
        <dbReference type="EMBL" id="OGL42954.1"/>
    </source>
</evidence>
<proteinExistence type="predicted"/>
<organism evidence="2 3">
    <name type="scientific">Candidatus Schekmanbacteria bacterium RBG_13_48_7</name>
    <dbReference type="NCBI Taxonomy" id="1817878"/>
    <lineage>
        <taxon>Bacteria</taxon>
        <taxon>Candidatus Schekmaniibacteriota</taxon>
    </lineage>
</organism>
<protein>
    <recommendedName>
        <fullName evidence="1">YhcG N-terminal domain-containing protein</fullName>
    </recommendedName>
</protein>
<dbReference type="InterPro" id="IPR053148">
    <property type="entry name" value="PD-DEXK-like_domain"/>
</dbReference>
<dbReference type="Pfam" id="PF17761">
    <property type="entry name" value="DUF1016_N"/>
    <property type="match status" value="1"/>
</dbReference>
<reference evidence="2 3" key="1">
    <citation type="journal article" date="2016" name="Nat. Commun.">
        <title>Thousands of microbial genomes shed light on interconnected biogeochemical processes in an aquifer system.</title>
        <authorList>
            <person name="Anantharaman K."/>
            <person name="Brown C.T."/>
            <person name="Hug L.A."/>
            <person name="Sharon I."/>
            <person name="Castelle C.J."/>
            <person name="Probst A.J."/>
            <person name="Thomas B.C."/>
            <person name="Singh A."/>
            <person name="Wilkins M.J."/>
            <person name="Karaoz U."/>
            <person name="Brodie E.L."/>
            <person name="Williams K.H."/>
            <person name="Hubbard S.S."/>
            <person name="Banfield J.F."/>
        </authorList>
    </citation>
    <scope>NUCLEOTIDE SEQUENCE [LARGE SCALE GENOMIC DNA]</scope>
</reference>
<dbReference type="PANTHER" id="PTHR30547:SF5">
    <property type="entry name" value="NUCLEASE YHCG-RELATED"/>
    <property type="match status" value="1"/>
</dbReference>
<dbReference type="AlphaFoldDB" id="A0A1F7RPP0"/>
<dbReference type="EMBL" id="MGDD01000297">
    <property type="protein sequence ID" value="OGL42954.1"/>
    <property type="molecule type" value="Genomic_DNA"/>
</dbReference>
<gene>
    <name evidence="2" type="ORF">A2161_06040</name>
</gene>
<evidence type="ECO:0000313" key="3">
    <source>
        <dbReference type="Proteomes" id="UP000179266"/>
    </source>
</evidence>
<feature type="domain" description="YhcG N-terminal" evidence="1">
    <location>
        <begin position="3"/>
        <end position="68"/>
    </location>
</feature>
<dbReference type="PANTHER" id="PTHR30547">
    <property type="entry name" value="UNCHARACTERIZED PROTEIN YHCG-RELATED"/>
    <property type="match status" value="1"/>
</dbReference>
<dbReference type="InterPro" id="IPR041527">
    <property type="entry name" value="YhcG_N"/>
</dbReference>
<comment type="caution">
    <text evidence="2">The sequence shown here is derived from an EMBL/GenBank/DDBJ whole genome shotgun (WGS) entry which is preliminary data.</text>
</comment>
<dbReference type="Proteomes" id="UP000179266">
    <property type="component" value="Unassembled WGS sequence"/>
</dbReference>
<evidence type="ECO:0000259" key="1">
    <source>
        <dbReference type="Pfam" id="PF17761"/>
    </source>
</evidence>
<accession>A0A1F7RPP0</accession>
<sequence>MQTVLWEIGKEIVEFEQKGKTRAEYGKELLKSLSADMSARFGRGFSRSILQNMRLLYLAYPKCQTLSGKSQKSETQLAESTGIEKCQTLSDKFEPIGKPKPYFINPIIEPAVASYFSFASCGTSAEKVSPQRFHRSFSCS</sequence>